<proteinExistence type="predicted"/>
<dbReference type="InterPro" id="IPR004360">
    <property type="entry name" value="Glyas_Fos-R_dOase_dom"/>
</dbReference>
<gene>
    <name evidence="2" type="ORF">DSM112329_04420</name>
</gene>
<dbReference type="Gene3D" id="3.10.180.10">
    <property type="entry name" value="2,3-Dihydroxybiphenyl 1,2-Dioxygenase, domain 1"/>
    <property type="match status" value="1"/>
</dbReference>
<evidence type="ECO:0000259" key="1">
    <source>
        <dbReference type="PROSITE" id="PS51819"/>
    </source>
</evidence>
<dbReference type="PROSITE" id="PS51819">
    <property type="entry name" value="VOC"/>
    <property type="match status" value="1"/>
</dbReference>
<dbReference type="RefSeq" id="WP_354698727.1">
    <property type="nucleotide sequence ID" value="NZ_CP114014.1"/>
</dbReference>
<name>A0AAU7B0Y2_9ACTN</name>
<dbReference type="InterPro" id="IPR029068">
    <property type="entry name" value="Glyas_Bleomycin-R_OHBP_Dase"/>
</dbReference>
<organism evidence="2">
    <name type="scientific">Paraconexibacter sp. AEG42_29</name>
    <dbReference type="NCBI Taxonomy" id="2997339"/>
    <lineage>
        <taxon>Bacteria</taxon>
        <taxon>Bacillati</taxon>
        <taxon>Actinomycetota</taxon>
        <taxon>Thermoleophilia</taxon>
        <taxon>Solirubrobacterales</taxon>
        <taxon>Paraconexibacteraceae</taxon>
        <taxon>Paraconexibacter</taxon>
    </lineage>
</organism>
<dbReference type="KEGG" id="parq:DSM112329_04420"/>
<accession>A0AAU7B0Y2</accession>
<sequence>MSLKITGVDFVCVPTSDHDRAVAFYGGTLGLEQRQRWGDMPATEFQAGNLTLVAFDPSAFGQGAATANSAPIALQVDDVAVAQAALKEQGVEFVMERFDSGVCWQAVFLDPDGNPLILHQRYAPPAA</sequence>
<protein>
    <recommendedName>
        <fullName evidence="1">VOC domain-containing protein</fullName>
    </recommendedName>
</protein>
<feature type="domain" description="VOC" evidence="1">
    <location>
        <begin position="7"/>
        <end position="121"/>
    </location>
</feature>
<evidence type="ECO:0000313" key="2">
    <source>
        <dbReference type="EMBL" id="XAY07535.1"/>
    </source>
</evidence>
<dbReference type="AlphaFoldDB" id="A0AAU7B0Y2"/>
<dbReference type="EMBL" id="CP114014">
    <property type="protein sequence ID" value="XAY07535.1"/>
    <property type="molecule type" value="Genomic_DNA"/>
</dbReference>
<dbReference type="SUPFAM" id="SSF54593">
    <property type="entry name" value="Glyoxalase/Bleomycin resistance protein/Dihydroxybiphenyl dioxygenase"/>
    <property type="match status" value="1"/>
</dbReference>
<reference evidence="2" key="1">
    <citation type="submission" date="2022-12" db="EMBL/GenBank/DDBJ databases">
        <title>Paraconexibacter alkalitolerans sp. nov. and Baekduia alba sp. nov., isolated from soil and emended description of the genera Paraconexibacter (Chun et al., 2020) and Baekduia (An et al., 2020).</title>
        <authorList>
            <person name="Vieira S."/>
            <person name="Huber K.J."/>
            <person name="Geppert A."/>
            <person name="Wolf J."/>
            <person name="Neumann-Schaal M."/>
            <person name="Muesken M."/>
            <person name="Overmann J."/>
        </authorList>
    </citation>
    <scope>NUCLEOTIDE SEQUENCE</scope>
    <source>
        <strain evidence="2">AEG42_29</strain>
    </source>
</reference>
<dbReference type="Pfam" id="PF00903">
    <property type="entry name" value="Glyoxalase"/>
    <property type="match status" value="1"/>
</dbReference>
<dbReference type="InterPro" id="IPR037523">
    <property type="entry name" value="VOC_core"/>
</dbReference>